<dbReference type="InterPro" id="IPR050300">
    <property type="entry name" value="GDXG_lipolytic_enzyme"/>
</dbReference>
<gene>
    <name evidence="3" type="ORF">SISNIDRAFT_487880</name>
</gene>
<sequence length="301" mass="33564">MSRFSHYTEGDEEWEAISRASCQMLDAKEQTLDVDSLRTLVDHVTVQLRDKAIPSGGGFFLGNLEIDDHFCRQLAIHANISILAIAYRLAPENAFPTQLEDCLSAIRWGVQNARKLNSDVRKGFIIGGYATGANLAASISHITRDDSTFKIKFTGQFLQLPMLCHVDAHPNKLGSEFNSMFELDQYNTPLHGRQAFRKMWEMYGAPDPEDPKVSPLCTKSYKNLPASYIQIAGQDPLRDEGLLYSEALTDNSVSVKVDVYPGCPHGFAASHPETTASKKYKADAVVGLKWLVRGDHTWRVV</sequence>
<protein>
    <recommendedName>
        <fullName evidence="2">Alpha/beta hydrolase fold-3 domain-containing protein</fullName>
    </recommendedName>
</protein>
<keyword evidence="1" id="KW-0378">Hydrolase</keyword>
<dbReference type="SUPFAM" id="SSF53474">
    <property type="entry name" value="alpha/beta-Hydrolases"/>
    <property type="match status" value="1"/>
</dbReference>
<proteinExistence type="predicted"/>
<organism evidence="3 4">
    <name type="scientific">Sistotremastrum niveocremeum HHB9708</name>
    <dbReference type="NCBI Taxonomy" id="1314777"/>
    <lineage>
        <taxon>Eukaryota</taxon>
        <taxon>Fungi</taxon>
        <taxon>Dikarya</taxon>
        <taxon>Basidiomycota</taxon>
        <taxon>Agaricomycotina</taxon>
        <taxon>Agaricomycetes</taxon>
        <taxon>Sistotremastrales</taxon>
        <taxon>Sistotremastraceae</taxon>
        <taxon>Sertulicium</taxon>
        <taxon>Sertulicium niveocremeum</taxon>
    </lineage>
</organism>
<dbReference type="PANTHER" id="PTHR48081">
    <property type="entry name" value="AB HYDROLASE SUPERFAMILY PROTEIN C4A8.06C"/>
    <property type="match status" value="1"/>
</dbReference>
<accession>A0A164RT66</accession>
<dbReference type="InterPro" id="IPR013094">
    <property type="entry name" value="AB_hydrolase_3"/>
</dbReference>
<evidence type="ECO:0000313" key="4">
    <source>
        <dbReference type="Proteomes" id="UP000076722"/>
    </source>
</evidence>
<feature type="domain" description="Alpha/beta hydrolase fold-3" evidence="2">
    <location>
        <begin position="56"/>
        <end position="268"/>
    </location>
</feature>
<reference evidence="3 4" key="1">
    <citation type="journal article" date="2016" name="Mol. Biol. Evol.">
        <title>Comparative Genomics of Early-Diverging Mushroom-Forming Fungi Provides Insights into the Origins of Lignocellulose Decay Capabilities.</title>
        <authorList>
            <person name="Nagy L.G."/>
            <person name="Riley R."/>
            <person name="Tritt A."/>
            <person name="Adam C."/>
            <person name="Daum C."/>
            <person name="Floudas D."/>
            <person name="Sun H."/>
            <person name="Yadav J.S."/>
            <person name="Pangilinan J."/>
            <person name="Larsson K.H."/>
            <person name="Matsuura K."/>
            <person name="Barry K."/>
            <person name="Labutti K."/>
            <person name="Kuo R."/>
            <person name="Ohm R.A."/>
            <person name="Bhattacharya S.S."/>
            <person name="Shirouzu T."/>
            <person name="Yoshinaga Y."/>
            <person name="Martin F.M."/>
            <person name="Grigoriev I.V."/>
            <person name="Hibbett D.S."/>
        </authorList>
    </citation>
    <scope>NUCLEOTIDE SEQUENCE [LARGE SCALE GENOMIC DNA]</scope>
    <source>
        <strain evidence="3 4">HHB9708</strain>
    </source>
</reference>
<evidence type="ECO:0000259" key="2">
    <source>
        <dbReference type="Pfam" id="PF07859"/>
    </source>
</evidence>
<dbReference type="AlphaFoldDB" id="A0A164RT66"/>
<dbReference type="PANTHER" id="PTHR48081:SF8">
    <property type="entry name" value="ALPHA_BETA HYDROLASE FOLD-3 DOMAIN-CONTAINING PROTEIN-RELATED"/>
    <property type="match status" value="1"/>
</dbReference>
<dbReference type="STRING" id="1314777.A0A164RT66"/>
<evidence type="ECO:0000256" key="1">
    <source>
        <dbReference type="ARBA" id="ARBA00022801"/>
    </source>
</evidence>
<keyword evidence="4" id="KW-1185">Reference proteome</keyword>
<dbReference type="Proteomes" id="UP000076722">
    <property type="component" value="Unassembled WGS sequence"/>
</dbReference>
<dbReference type="GO" id="GO:0016787">
    <property type="term" value="F:hydrolase activity"/>
    <property type="evidence" value="ECO:0007669"/>
    <property type="project" value="UniProtKB-KW"/>
</dbReference>
<dbReference type="EMBL" id="KV419418">
    <property type="protein sequence ID" value="KZS90859.1"/>
    <property type="molecule type" value="Genomic_DNA"/>
</dbReference>
<name>A0A164RT66_9AGAM</name>
<evidence type="ECO:0000313" key="3">
    <source>
        <dbReference type="EMBL" id="KZS90859.1"/>
    </source>
</evidence>
<dbReference type="OrthoDB" id="408631at2759"/>
<dbReference type="Pfam" id="PF07859">
    <property type="entry name" value="Abhydrolase_3"/>
    <property type="match status" value="1"/>
</dbReference>
<dbReference type="Gene3D" id="3.40.50.1820">
    <property type="entry name" value="alpha/beta hydrolase"/>
    <property type="match status" value="1"/>
</dbReference>
<dbReference type="InterPro" id="IPR029058">
    <property type="entry name" value="AB_hydrolase_fold"/>
</dbReference>